<protein>
    <submittedName>
        <fullName evidence="4">S1-C subfamily serine protease</fullName>
    </submittedName>
</protein>
<dbReference type="AlphaFoldDB" id="A0A839SRS8"/>
<dbReference type="PROSITE" id="PS51257">
    <property type="entry name" value="PROKAR_LIPOPROTEIN"/>
    <property type="match status" value="1"/>
</dbReference>
<evidence type="ECO:0000256" key="2">
    <source>
        <dbReference type="ARBA" id="ARBA00022801"/>
    </source>
</evidence>
<dbReference type="InterPro" id="IPR051201">
    <property type="entry name" value="Chloro_Bact_Ser_Proteases"/>
</dbReference>
<accession>A0A839SRS8</accession>
<keyword evidence="3" id="KW-0732">Signal</keyword>
<reference evidence="4 5" key="1">
    <citation type="submission" date="2020-08" db="EMBL/GenBank/DDBJ databases">
        <title>Genomic Encyclopedia of Type Strains, Phase III (KMG-III): the genomes of soil and plant-associated and newly described type strains.</title>
        <authorList>
            <person name="Whitman W."/>
        </authorList>
    </citation>
    <scope>NUCLEOTIDE SEQUENCE [LARGE SCALE GENOMIC DNA]</scope>
    <source>
        <strain evidence="4 5">CECT 8803</strain>
    </source>
</reference>
<evidence type="ECO:0000313" key="5">
    <source>
        <dbReference type="Proteomes" id="UP000581135"/>
    </source>
</evidence>
<feature type="signal peptide" evidence="3">
    <location>
        <begin position="1"/>
        <end position="18"/>
    </location>
</feature>
<dbReference type="InterPro" id="IPR001940">
    <property type="entry name" value="Peptidase_S1C"/>
</dbReference>
<feature type="chain" id="PRO_5032959741" evidence="3">
    <location>
        <begin position="19"/>
        <end position="441"/>
    </location>
</feature>
<organism evidence="4 5">
    <name type="scientific">Limibacillus halophilus</name>
    <dbReference type="NCBI Taxonomy" id="1579333"/>
    <lineage>
        <taxon>Bacteria</taxon>
        <taxon>Pseudomonadati</taxon>
        <taxon>Pseudomonadota</taxon>
        <taxon>Alphaproteobacteria</taxon>
        <taxon>Rhodospirillales</taxon>
        <taxon>Rhodovibrionaceae</taxon>
        <taxon>Limibacillus</taxon>
    </lineage>
</organism>
<dbReference type="Pfam" id="PF13365">
    <property type="entry name" value="Trypsin_2"/>
    <property type="match status" value="1"/>
</dbReference>
<dbReference type="GO" id="GO:0004252">
    <property type="term" value="F:serine-type endopeptidase activity"/>
    <property type="evidence" value="ECO:0007669"/>
    <property type="project" value="InterPro"/>
</dbReference>
<dbReference type="GO" id="GO:0006508">
    <property type="term" value="P:proteolysis"/>
    <property type="evidence" value="ECO:0007669"/>
    <property type="project" value="UniProtKB-KW"/>
</dbReference>
<comment type="caution">
    <text evidence="4">The sequence shown here is derived from an EMBL/GenBank/DDBJ whole genome shotgun (WGS) entry which is preliminary data.</text>
</comment>
<sequence>MPRYLLRSLILVPFLAVAACQSTAPKINAPLPQPSNPVAPLPVRENLAPIAYDGTLVDLPRGANIGGYEFVLYECFAADTHIIWEPGRINDDDAEVSTEVEKVLWNKGLNVPGGSGGLFTQSFNRAESPLFLLGAKVKNISASLCRDWDTWKGVWSGKESGKALLSIEWQLFSVFERRVVFEKSLPGYYEVTEPRESQSFLFSLFVGAIADSAQTLVADEAFIGTLQRNTGLQTGGAEPTTEPLILEQRKRFNAPVAEQIEDIRDGVVVVGAGKGHGSGFFITPTLLLTNYHVVGESREAPIEFRDGRRVIATVLRRDARRDVALLQLQEGEGKPLPVRTEPLAVTEEVLAVGAPLFESLSGTVTRGIVSNFILNQEGLPVIQADVDIQGGNSGGALIDANGNAVGISYAGVDGGRSGTSIGVNFFIPILEGLKHLNVQLN</sequence>
<dbReference type="Proteomes" id="UP000581135">
    <property type="component" value="Unassembled WGS sequence"/>
</dbReference>
<dbReference type="EMBL" id="JACHXA010000001">
    <property type="protein sequence ID" value="MBB3064056.1"/>
    <property type="molecule type" value="Genomic_DNA"/>
</dbReference>
<dbReference type="PRINTS" id="PR00834">
    <property type="entry name" value="PROTEASES2C"/>
</dbReference>
<dbReference type="InterPro" id="IPR009003">
    <property type="entry name" value="Peptidase_S1_PA"/>
</dbReference>
<dbReference type="SUPFAM" id="SSF50494">
    <property type="entry name" value="Trypsin-like serine proteases"/>
    <property type="match status" value="1"/>
</dbReference>
<evidence type="ECO:0000256" key="1">
    <source>
        <dbReference type="ARBA" id="ARBA00022670"/>
    </source>
</evidence>
<proteinExistence type="predicted"/>
<evidence type="ECO:0000256" key="3">
    <source>
        <dbReference type="SAM" id="SignalP"/>
    </source>
</evidence>
<gene>
    <name evidence="4" type="ORF">FHR98_000321</name>
</gene>
<name>A0A839SRS8_9PROT</name>
<keyword evidence="2" id="KW-0378">Hydrolase</keyword>
<dbReference type="PANTHER" id="PTHR43343">
    <property type="entry name" value="PEPTIDASE S12"/>
    <property type="match status" value="1"/>
</dbReference>
<dbReference type="PANTHER" id="PTHR43343:SF3">
    <property type="entry name" value="PROTEASE DO-LIKE 8, CHLOROPLASTIC"/>
    <property type="match status" value="1"/>
</dbReference>
<evidence type="ECO:0000313" key="4">
    <source>
        <dbReference type="EMBL" id="MBB3064056.1"/>
    </source>
</evidence>
<dbReference type="RefSeq" id="WP_183414874.1">
    <property type="nucleotide sequence ID" value="NZ_JACHXA010000001.1"/>
</dbReference>
<keyword evidence="5" id="KW-1185">Reference proteome</keyword>
<dbReference type="Gene3D" id="2.40.10.120">
    <property type="match status" value="1"/>
</dbReference>
<keyword evidence="1 4" id="KW-0645">Protease</keyword>